<feature type="transmembrane region" description="Helical" evidence="1">
    <location>
        <begin position="47"/>
        <end position="67"/>
    </location>
</feature>
<dbReference type="Proteomes" id="UP000077428">
    <property type="component" value="Unassembled WGS sequence"/>
</dbReference>
<evidence type="ECO:0000313" key="2">
    <source>
        <dbReference type="EMBL" id="KZX14087.1"/>
    </source>
</evidence>
<dbReference type="RefSeq" id="WP_063720097.1">
    <property type="nucleotide sequence ID" value="NZ_LT985088.1"/>
</dbReference>
<keyword evidence="1" id="KW-0472">Membrane</keyword>
<keyword evidence="1" id="KW-1133">Transmembrane helix</keyword>
<proteinExistence type="predicted"/>
<keyword evidence="1" id="KW-0812">Transmembrane</keyword>
<protein>
    <submittedName>
        <fullName evidence="2">Uncharacterized protein</fullName>
    </submittedName>
</protein>
<comment type="caution">
    <text evidence="2">The sequence shown here is derived from an EMBL/GenBank/DDBJ whole genome shotgun (WGS) entry which is preliminary data.</text>
</comment>
<feature type="transmembrane region" description="Helical" evidence="1">
    <location>
        <begin position="234"/>
        <end position="254"/>
    </location>
</feature>
<organism evidence="2 3">
    <name type="scientific">Methanobrevibacter oralis</name>
    <dbReference type="NCBI Taxonomy" id="66851"/>
    <lineage>
        <taxon>Archaea</taxon>
        <taxon>Methanobacteriati</taxon>
        <taxon>Methanobacteriota</taxon>
        <taxon>Methanomada group</taxon>
        <taxon>Methanobacteria</taxon>
        <taxon>Methanobacteriales</taxon>
        <taxon>Methanobacteriaceae</taxon>
        <taxon>Methanobrevibacter</taxon>
    </lineage>
</organism>
<gene>
    <name evidence="2" type="ORF">MBORA_01650</name>
</gene>
<feature type="transmembrane region" description="Helical" evidence="1">
    <location>
        <begin position="88"/>
        <end position="113"/>
    </location>
</feature>
<evidence type="ECO:0000313" key="3">
    <source>
        <dbReference type="Proteomes" id="UP000077428"/>
    </source>
</evidence>
<accession>A0A166CGG3</accession>
<feature type="transmembrane region" description="Helical" evidence="1">
    <location>
        <begin position="200"/>
        <end position="222"/>
    </location>
</feature>
<dbReference type="STRING" id="66851.MBORA_01650"/>
<feature type="transmembrane region" description="Helical" evidence="1">
    <location>
        <begin position="22"/>
        <end position="41"/>
    </location>
</feature>
<sequence>MDNDYWSRNNWKYMSQIELKRLAIKCFFMGEFFGLIFSFVVYSILNVFWSILFFILGSTLFSLYFSIISYKRDWFDNKFGFFYYKNGIFYRISYQGILIFMVSISIVLPFFIFPTALIQGNIYGAFSFSLSAAFPAIFMLLRLNVFSEKITMENNFNDEDSGYMPIPYFLLGISLSTHLIGISLMHLFESIFLNNNFLNNNLLIFIISLLIVCFSLSPDIANKILPFDLKTTDGLLKFFIISFSLFVGGLILLMHCY</sequence>
<dbReference type="AlphaFoldDB" id="A0A166CGG3"/>
<dbReference type="EMBL" id="LWMU01000033">
    <property type="protein sequence ID" value="KZX14087.1"/>
    <property type="molecule type" value="Genomic_DNA"/>
</dbReference>
<name>A0A166CGG3_METOA</name>
<evidence type="ECO:0000256" key="1">
    <source>
        <dbReference type="SAM" id="Phobius"/>
    </source>
</evidence>
<keyword evidence="3" id="KW-1185">Reference proteome</keyword>
<dbReference type="OrthoDB" id="68380at2157"/>
<feature type="transmembrane region" description="Helical" evidence="1">
    <location>
        <begin position="125"/>
        <end position="145"/>
    </location>
</feature>
<dbReference type="PATRIC" id="fig|66851.6.peg.206"/>
<feature type="transmembrane region" description="Helical" evidence="1">
    <location>
        <begin position="166"/>
        <end position="188"/>
    </location>
</feature>
<reference evidence="3" key="1">
    <citation type="journal article" date="2016" name="Genome Announc.">
        <title>Draft Genome Sequences of Methanobrevibacter curvatus DSM11111, Methanobrevibacter cuticularis DSM11139, Methanobrevibacter filiformis DSM11501, and Methanobrevibacter oralis DSM7256.</title>
        <authorList>
            <person name="Poehlein A."/>
            <person name="Seedorf H."/>
        </authorList>
    </citation>
    <scope>NUCLEOTIDE SEQUENCE [LARGE SCALE GENOMIC DNA]</scope>
    <source>
        <strain evidence="3">DSM 7256 / JCM 30027 / ZR</strain>
    </source>
</reference>